<dbReference type="Gene3D" id="3.30.565.10">
    <property type="entry name" value="Histidine kinase-like ATPase, C-terminal domain"/>
    <property type="match status" value="1"/>
</dbReference>
<dbReference type="SUPFAM" id="SSF55874">
    <property type="entry name" value="ATPase domain of HSP90 chaperone/DNA topoisomerase II/histidine kinase"/>
    <property type="match status" value="1"/>
</dbReference>
<feature type="domain" description="PAS" evidence="15">
    <location>
        <begin position="197"/>
        <end position="270"/>
    </location>
</feature>
<dbReference type="EMBL" id="BAZW01000072">
    <property type="protein sequence ID" value="GAO31964.1"/>
    <property type="molecule type" value="Genomic_DNA"/>
</dbReference>
<dbReference type="GO" id="GO:0006355">
    <property type="term" value="P:regulation of DNA-templated transcription"/>
    <property type="evidence" value="ECO:0007669"/>
    <property type="project" value="InterPro"/>
</dbReference>
<keyword evidence="18" id="KW-1185">Reference proteome</keyword>
<dbReference type="SUPFAM" id="SSF52172">
    <property type="entry name" value="CheY-like"/>
    <property type="match status" value="1"/>
</dbReference>
<evidence type="ECO:0000313" key="17">
    <source>
        <dbReference type="EMBL" id="GAO31964.1"/>
    </source>
</evidence>
<keyword evidence="4" id="KW-1003">Cell membrane</keyword>
<dbReference type="InterPro" id="IPR003661">
    <property type="entry name" value="HisK_dim/P_dom"/>
</dbReference>
<dbReference type="SMART" id="SM00388">
    <property type="entry name" value="HisKA"/>
    <property type="match status" value="1"/>
</dbReference>
<dbReference type="InterPro" id="IPR013767">
    <property type="entry name" value="PAS_fold"/>
</dbReference>
<feature type="transmembrane region" description="Helical" evidence="12">
    <location>
        <begin position="162"/>
        <end position="181"/>
    </location>
</feature>
<keyword evidence="5 11" id="KW-0597">Phosphoprotein</keyword>
<feature type="domain" description="Histidine kinase" evidence="13">
    <location>
        <begin position="849"/>
        <end position="1070"/>
    </location>
</feature>
<dbReference type="Gene3D" id="2.10.70.100">
    <property type="match status" value="1"/>
</dbReference>
<dbReference type="Pfam" id="PF00512">
    <property type="entry name" value="HisKA"/>
    <property type="match status" value="1"/>
</dbReference>
<comment type="caution">
    <text evidence="17">The sequence shown here is derived from an EMBL/GenBank/DDBJ whole genome shotgun (WGS) entry which is preliminary data.</text>
</comment>
<evidence type="ECO:0000256" key="4">
    <source>
        <dbReference type="ARBA" id="ARBA00022475"/>
    </source>
</evidence>
<dbReference type="PROSITE" id="PS50113">
    <property type="entry name" value="PAC"/>
    <property type="match status" value="3"/>
</dbReference>
<dbReference type="PRINTS" id="PR00344">
    <property type="entry name" value="BCTRLSENSOR"/>
</dbReference>
<sequence>MLINLIHNIALLIALSTFYGLFLQKLHGKPRTFRITIGIWFGLVAIAGMLTPFNYDEGVFFDGRSVILALSGLFGGWIPALISATMAGIYRIMAGGAGVYAGVSTIILCSATGVLFRQYFKNKAYQLNLFQLLYIGVIVHLVMLGSQLLFPWPVGMEIIGRIWLPVLLIFPATFMIIGALLGREQKKVISDEKLSFSEKRYRTTLYSIGDAVITTDKKGKITLMNLVAVQLTGWTEAEALGKPLEKVFHIINEQSRKIVESPVTKVLESGTIVGLANHTLLVAKNGDEIPIADSGAPIEDAEGKIVGVVLVFRDQTEEHLQQALLEASEIKYRELVETTDAISWEYDLRKDKFIYVAPQVKDRTGWKPEEWTNLEFWKQNIHSQERESASSYCADSAKTGQNHSLEYRFRKKNGEYLWVRDLVTVETKDNSPIKLRGVMLDISTLKQTELELKEQQFFLHETQRIGHIGTYHLNIQKNDWTSSPIMNEILGIDENFEKTLESWNNLVHPEQQREMMHYFINTVVGDRQPFNKEYKIIRFNDGRERWVHGHGQLTYDDSGDAISMIGTIQDITEQKEIENELLTSRSNLISLINNRNESIWSLDSDYRLIVCNDYFRDSYKAAYGVLLEMGVDLVSILTPDLKSYWKSKYDAALQGSKVNFEFSESIYGQKHFFSVWLNPIQIKGQIAGITALSVDVTELTEARENLRVSEEKFRRLFERHSAVHFLLDPFTGQIENVNQAAADFYGWSIEELKQMSIHEINTMDRNELAESLEQARQSKNNHFEVKHRLANGEIRDVEIYSSRVVIMGKEYLHSIVHDITEKQQLLRDVVAAKEKAEENDRLKSAFLANMSHEIRTPLNGILGFTGLITGEELPPKSRRMEYSAIINRSAESLMQLINDILEISKLDAGQFSIENREFNLCDTLQSLETLYRKKMEDLGKEQIQLKLFLSDEHLFMTGDETRLTQVFTNLLDNALKFTPAGAISFGIKKRTPEKITFFVTDTGIGIDPSKQKQIFDRFSQADESISRHYGGTGLGLSIVKKIVQLMGGEITVASDKDKGASFEFHLPNTTKEVLDQEAPLKEENVTVNKKIKILLVEDDPISRMYYEAILNDDLIHLVMATTGHLAIELAKKEKPDVILLDIRLPDISGLEVAKHLRNSGDKVKIIAQSAYAMPGDEQAAIEAGCNDYLTKPVKANLLLEKLKTITASIGHTSRQ</sequence>
<gene>
    <name evidence="17" type="ORF">JCM15548_14380</name>
</gene>
<organism evidence="17 18">
    <name type="scientific">Geofilum rubicundum JCM 15548</name>
    <dbReference type="NCBI Taxonomy" id="1236989"/>
    <lineage>
        <taxon>Bacteria</taxon>
        <taxon>Pseudomonadati</taxon>
        <taxon>Bacteroidota</taxon>
        <taxon>Bacteroidia</taxon>
        <taxon>Marinilabiliales</taxon>
        <taxon>Marinilabiliaceae</taxon>
        <taxon>Geofilum</taxon>
    </lineage>
</organism>
<dbReference type="AlphaFoldDB" id="A0A0E9M377"/>
<dbReference type="SMART" id="SM00387">
    <property type="entry name" value="HATPase_c"/>
    <property type="match status" value="1"/>
</dbReference>
<evidence type="ECO:0000256" key="6">
    <source>
        <dbReference type="ARBA" id="ARBA00022679"/>
    </source>
</evidence>
<dbReference type="Gene3D" id="3.30.450.20">
    <property type="entry name" value="PAS domain"/>
    <property type="match status" value="5"/>
</dbReference>
<dbReference type="InterPro" id="IPR011620">
    <property type="entry name" value="Sig_transdc_His_kinase_LytS_TM"/>
</dbReference>
<evidence type="ECO:0000256" key="12">
    <source>
        <dbReference type="SAM" id="Phobius"/>
    </source>
</evidence>
<feature type="domain" description="PAC" evidence="16">
    <location>
        <begin position="530"/>
        <end position="583"/>
    </location>
</feature>
<dbReference type="Pfam" id="PF00072">
    <property type="entry name" value="Response_reg"/>
    <property type="match status" value="1"/>
</dbReference>
<name>A0A0E9M377_9BACT</name>
<dbReference type="CDD" id="cd00082">
    <property type="entry name" value="HisKA"/>
    <property type="match status" value="1"/>
</dbReference>
<comment type="catalytic activity">
    <reaction evidence="1">
        <text>ATP + protein L-histidine = ADP + protein N-phospho-L-histidine.</text>
        <dbReference type="EC" id="2.7.13.3"/>
    </reaction>
</comment>
<dbReference type="NCBIfam" id="TIGR00229">
    <property type="entry name" value="sensory_box"/>
    <property type="match status" value="4"/>
</dbReference>
<feature type="domain" description="Response regulatory" evidence="14">
    <location>
        <begin position="1092"/>
        <end position="1206"/>
    </location>
</feature>
<dbReference type="Proteomes" id="UP000032900">
    <property type="component" value="Unassembled WGS sequence"/>
</dbReference>
<dbReference type="CDD" id="cd00130">
    <property type="entry name" value="PAS"/>
    <property type="match status" value="4"/>
</dbReference>
<evidence type="ECO:0000256" key="2">
    <source>
        <dbReference type="ARBA" id="ARBA00004651"/>
    </source>
</evidence>
<keyword evidence="6" id="KW-0808">Transferase</keyword>
<dbReference type="InterPro" id="IPR001789">
    <property type="entry name" value="Sig_transdc_resp-reg_receiver"/>
</dbReference>
<feature type="transmembrane region" description="Helical" evidence="12">
    <location>
        <begin position="6"/>
        <end position="23"/>
    </location>
</feature>
<dbReference type="Pfam" id="PF08447">
    <property type="entry name" value="PAS_3"/>
    <property type="match status" value="2"/>
</dbReference>
<dbReference type="SUPFAM" id="SSF55785">
    <property type="entry name" value="PYP-like sensor domain (PAS domain)"/>
    <property type="match status" value="5"/>
</dbReference>
<reference evidence="17 18" key="1">
    <citation type="journal article" date="2015" name="Microbes Environ.">
        <title>Distribution and evolution of nitrogen fixation genes in the phylum bacteroidetes.</title>
        <authorList>
            <person name="Inoue J."/>
            <person name="Oshima K."/>
            <person name="Suda W."/>
            <person name="Sakamoto M."/>
            <person name="Iino T."/>
            <person name="Noda S."/>
            <person name="Hongoh Y."/>
            <person name="Hattori M."/>
            <person name="Ohkuma M."/>
        </authorList>
    </citation>
    <scope>NUCLEOTIDE SEQUENCE [LARGE SCALE GENOMIC DNA]</scope>
    <source>
        <strain evidence="17">JCM 15548</strain>
    </source>
</reference>
<evidence type="ECO:0000259" key="13">
    <source>
        <dbReference type="PROSITE" id="PS50109"/>
    </source>
</evidence>
<dbReference type="InterPro" id="IPR004358">
    <property type="entry name" value="Sig_transdc_His_kin-like_C"/>
</dbReference>
<evidence type="ECO:0000259" key="15">
    <source>
        <dbReference type="PROSITE" id="PS50112"/>
    </source>
</evidence>
<dbReference type="OrthoDB" id="717811at2"/>
<evidence type="ECO:0000256" key="8">
    <source>
        <dbReference type="ARBA" id="ARBA00022777"/>
    </source>
</evidence>
<evidence type="ECO:0000313" key="18">
    <source>
        <dbReference type="Proteomes" id="UP000032900"/>
    </source>
</evidence>
<dbReference type="Pfam" id="PF13426">
    <property type="entry name" value="PAS_9"/>
    <property type="match status" value="1"/>
</dbReference>
<evidence type="ECO:0000256" key="10">
    <source>
        <dbReference type="ARBA" id="ARBA00023136"/>
    </source>
</evidence>
<evidence type="ECO:0000256" key="3">
    <source>
        <dbReference type="ARBA" id="ARBA00012438"/>
    </source>
</evidence>
<dbReference type="GO" id="GO:0000155">
    <property type="term" value="F:phosphorelay sensor kinase activity"/>
    <property type="evidence" value="ECO:0007669"/>
    <property type="project" value="InterPro"/>
</dbReference>
<feature type="domain" description="PAC" evidence="16">
    <location>
        <begin position="403"/>
        <end position="454"/>
    </location>
</feature>
<dbReference type="Gene3D" id="3.40.50.2300">
    <property type="match status" value="1"/>
</dbReference>
<evidence type="ECO:0000256" key="5">
    <source>
        <dbReference type="ARBA" id="ARBA00022553"/>
    </source>
</evidence>
<dbReference type="SMART" id="SM00448">
    <property type="entry name" value="REC"/>
    <property type="match status" value="1"/>
</dbReference>
<accession>A0A0E9M377</accession>
<dbReference type="Gene3D" id="1.10.287.130">
    <property type="match status" value="1"/>
</dbReference>
<dbReference type="PROSITE" id="PS50109">
    <property type="entry name" value="HIS_KIN"/>
    <property type="match status" value="1"/>
</dbReference>
<dbReference type="PROSITE" id="PS50110">
    <property type="entry name" value="RESPONSE_REGULATORY"/>
    <property type="match status" value="1"/>
</dbReference>
<dbReference type="CDD" id="cd16922">
    <property type="entry name" value="HATPase_EvgS-ArcB-TorS-like"/>
    <property type="match status" value="1"/>
</dbReference>
<dbReference type="GO" id="GO:0071555">
    <property type="term" value="P:cell wall organization"/>
    <property type="evidence" value="ECO:0007669"/>
    <property type="project" value="InterPro"/>
</dbReference>
<feature type="modified residue" description="4-aspartylphosphate" evidence="11">
    <location>
        <position position="1141"/>
    </location>
</feature>
<dbReference type="InterPro" id="IPR003594">
    <property type="entry name" value="HATPase_dom"/>
</dbReference>
<evidence type="ECO:0000256" key="7">
    <source>
        <dbReference type="ARBA" id="ARBA00022692"/>
    </source>
</evidence>
<dbReference type="STRING" id="1236989.JCM15548_14380"/>
<dbReference type="InterPro" id="IPR035965">
    <property type="entry name" value="PAS-like_dom_sf"/>
</dbReference>
<feature type="transmembrane region" description="Helical" evidence="12">
    <location>
        <begin position="35"/>
        <end position="55"/>
    </location>
</feature>
<dbReference type="FunFam" id="3.30.565.10:FF:000010">
    <property type="entry name" value="Sensor histidine kinase RcsC"/>
    <property type="match status" value="1"/>
</dbReference>
<feature type="domain" description="PAS" evidence="15">
    <location>
        <begin position="709"/>
        <end position="779"/>
    </location>
</feature>
<evidence type="ECO:0000259" key="16">
    <source>
        <dbReference type="PROSITE" id="PS50113"/>
    </source>
</evidence>
<dbReference type="InterPro" id="IPR013655">
    <property type="entry name" value="PAS_fold_3"/>
</dbReference>
<dbReference type="SUPFAM" id="SSF47384">
    <property type="entry name" value="Homodimeric domain of signal transducing histidine kinase"/>
    <property type="match status" value="1"/>
</dbReference>
<evidence type="ECO:0000256" key="1">
    <source>
        <dbReference type="ARBA" id="ARBA00000085"/>
    </source>
</evidence>
<keyword evidence="7 12" id="KW-0812">Transmembrane</keyword>
<dbReference type="Pfam" id="PF02518">
    <property type="entry name" value="HATPase_c"/>
    <property type="match status" value="1"/>
</dbReference>
<feature type="transmembrane region" description="Helical" evidence="12">
    <location>
        <begin position="132"/>
        <end position="150"/>
    </location>
</feature>
<dbReference type="InterPro" id="IPR001610">
    <property type="entry name" value="PAC"/>
</dbReference>
<keyword evidence="10 12" id="KW-0472">Membrane</keyword>
<dbReference type="CDD" id="cd17546">
    <property type="entry name" value="REC_hyHK_CKI1_RcsC-like"/>
    <property type="match status" value="1"/>
</dbReference>
<dbReference type="PANTHER" id="PTHR43047">
    <property type="entry name" value="TWO-COMPONENT HISTIDINE PROTEIN KINASE"/>
    <property type="match status" value="1"/>
</dbReference>
<keyword evidence="8" id="KW-0418">Kinase</keyword>
<feature type="transmembrane region" description="Helical" evidence="12">
    <location>
        <begin position="97"/>
        <end position="120"/>
    </location>
</feature>
<evidence type="ECO:0000256" key="9">
    <source>
        <dbReference type="ARBA" id="ARBA00022989"/>
    </source>
</evidence>
<dbReference type="Pfam" id="PF07694">
    <property type="entry name" value="5TM-5TMR_LYT"/>
    <property type="match status" value="1"/>
</dbReference>
<dbReference type="Pfam" id="PF00989">
    <property type="entry name" value="PAS"/>
    <property type="match status" value="1"/>
</dbReference>
<comment type="subcellular location">
    <subcellularLocation>
        <location evidence="2">Cell membrane</location>
        <topology evidence="2">Multi-pass membrane protein</topology>
    </subcellularLocation>
</comment>
<proteinExistence type="predicted"/>
<dbReference type="InterPro" id="IPR005467">
    <property type="entry name" value="His_kinase_dom"/>
</dbReference>
<dbReference type="RefSeq" id="WP_062128433.1">
    <property type="nucleotide sequence ID" value="NZ_BAZW01000072.1"/>
</dbReference>
<evidence type="ECO:0000256" key="11">
    <source>
        <dbReference type="PROSITE-ProRule" id="PRU00169"/>
    </source>
</evidence>
<feature type="domain" description="PAC" evidence="16">
    <location>
        <begin position="275"/>
        <end position="327"/>
    </location>
</feature>
<dbReference type="GO" id="GO:0005886">
    <property type="term" value="C:plasma membrane"/>
    <property type="evidence" value="ECO:0007669"/>
    <property type="project" value="UniProtKB-SubCell"/>
</dbReference>
<dbReference type="InterPro" id="IPR000700">
    <property type="entry name" value="PAS-assoc_C"/>
</dbReference>
<dbReference type="SMART" id="SM00086">
    <property type="entry name" value="PAC"/>
    <property type="match status" value="4"/>
</dbReference>
<dbReference type="PROSITE" id="PS50112">
    <property type="entry name" value="PAS"/>
    <property type="match status" value="3"/>
</dbReference>
<evidence type="ECO:0000259" key="14">
    <source>
        <dbReference type="PROSITE" id="PS50110"/>
    </source>
</evidence>
<dbReference type="SMART" id="SM00091">
    <property type="entry name" value="PAS"/>
    <property type="match status" value="4"/>
</dbReference>
<dbReference type="EC" id="2.7.13.3" evidence="3"/>
<dbReference type="InterPro" id="IPR036097">
    <property type="entry name" value="HisK_dim/P_sf"/>
</dbReference>
<dbReference type="InterPro" id="IPR000014">
    <property type="entry name" value="PAS"/>
</dbReference>
<keyword evidence="9 12" id="KW-1133">Transmembrane helix</keyword>
<protein>
    <recommendedName>
        <fullName evidence="3">histidine kinase</fullName>
        <ecNumber evidence="3">2.7.13.3</ecNumber>
    </recommendedName>
</protein>
<dbReference type="InterPro" id="IPR011006">
    <property type="entry name" value="CheY-like_superfamily"/>
</dbReference>
<feature type="domain" description="PAS" evidence="15">
    <location>
        <begin position="328"/>
        <end position="400"/>
    </location>
</feature>
<feature type="transmembrane region" description="Helical" evidence="12">
    <location>
        <begin position="67"/>
        <end position="90"/>
    </location>
</feature>
<dbReference type="InterPro" id="IPR036890">
    <property type="entry name" value="HATPase_C_sf"/>
</dbReference>